<proteinExistence type="predicted"/>
<comment type="caution">
    <text evidence="1">The sequence shown here is derived from an EMBL/GenBank/DDBJ whole genome shotgun (WGS) entry which is preliminary data.</text>
</comment>
<organism evidence="1 2">
    <name type="scientific">Hymenobacter defluvii</name>
    <dbReference type="NCBI Taxonomy" id="2054411"/>
    <lineage>
        <taxon>Bacteria</taxon>
        <taxon>Pseudomonadati</taxon>
        <taxon>Bacteroidota</taxon>
        <taxon>Cytophagia</taxon>
        <taxon>Cytophagales</taxon>
        <taxon>Hymenobacteraceae</taxon>
        <taxon>Hymenobacter</taxon>
    </lineage>
</organism>
<gene>
    <name evidence="1" type="ORF">J4D97_15930</name>
</gene>
<evidence type="ECO:0000313" key="2">
    <source>
        <dbReference type="Proteomes" id="UP000670527"/>
    </source>
</evidence>
<name>A0ABS3TET1_9BACT</name>
<evidence type="ECO:0000313" key="1">
    <source>
        <dbReference type="EMBL" id="MBO3272147.1"/>
    </source>
</evidence>
<dbReference type="RefSeq" id="WP_208308415.1">
    <property type="nucleotide sequence ID" value="NZ_JAGETX010000009.1"/>
</dbReference>
<reference evidence="1 2" key="1">
    <citation type="submission" date="2021-03" db="EMBL/GenBank/DDBJ databases">
        <authorList>
            <person name="Kim M.K."/>
        </authorList>
    </citation>
    <scope>NUCLEOTIDE SEQUENCE [LARGE SCALE GENOMIC DNA]</scope>
    <source>
        <strain evidence="1 2">BT507</strain>
    </source>
</reference>
<keyword evidence="2" id="KW-1185">Reference proteome</keyword>
<dbReference type="EMBL" id="JAGETX010000009">
    <property type="protein sequence ID" value="MBO3272147.1"/>
    <property type="molecule type" value="Genomic_DNA"/>
</dbReference>
<accession>A0ABS3TET1</accession>
<dbReference type="Proteomes" id="UP000670527">
    <property type="component" value="Unassembled WGS sequence"/>
</dbReference>
<protein>
    <submittedName>
        <fullName evidence="1">Uncharacterized protein</fullName>
    </submittedName>
</protein>
<sequence length="146" mass="16974">MTLAATIKHNHHLWASIREHFFLLAEVEHLPVSSEERRQVKALHEAFRVLVHDGCEEGEALFERTMTLFPWLEQFRAQDRYDIVKLQEQAYLVTEAALEFCSDIVGVPAYAITSIKAKLEATRIGTFRTPYPFFCPERSRNTTHQQ</sequence>